<dbReference type="GO" id="GO:0016874">
    <property type="term" value="F:ligase activity"/>
    <property type="evidence" value="ECO:0007669"/>
    <property type="project" value="UniProtKB-KW"/>
</dbReference>
<evidence type="ECO:0000256" key="6">
    <source>
        <dbReference type="PROSITE-ProRule" id="PRU00409"/>
    </source>
</evidence>
<dbReference type="AlphaFoldDB" id="A0A8J7PAN7"/>
<dbReference type="InterPro" id="IPR005481">
    <property type="entry name" value="BC-like_N"/>
</dbReference>
<dbReference type="Pfam" id="PF00364">
    <property type="entry name" value="Biotin_lipoyl"/>
    <property type="match status" value="1"/>
</dbReference>
<dbReference type="FunFam" id="3.30.1490.20:FF:000003">
    <property type="entry name" value="acetyl-CoA carboxylase isoform X1"/>
    <property type="match status" value="1"/>
</dbReference>
<dbReference type="InterPro" id="IPR005482">
    <property type="entry name" value="Biotin_COase_C"/>
</dbReference>
<dbReference type="PROSITE" id="PS50975">
    <property type="entry name" value="ATP_GRASP"/>
    <property type="match status" value="1"/>
</dbReference>
<gene>
    <name evidence="10" type="ORF">J0M35_11035</name>
</gene>
<dbReference type="SUPFAM" id="SSF52440">
    <property type="entry name" value="PreATP-grasp domain"/>
    <property type="match status" value="1"/>
</dbReference>
<dbReference type="Pfam" id="PF00289">
    <property type="entry name" value="Biotin_carb_N"/>
    <property type="match status" value="1"/>
</dbReference>
<dbReference type="SUPFAM" id="SSF51246">
    <property type="entry name" value="Rudiment single hybrid motif"/>
    <property type="match status" value="1"/>
</dbReference>
<dbReference type="PROSITE" id="PS00866">
    <property type="entry name" value="CPSASE_1"/>
    <property type="match status" value="1"/>
</dbReference>
<dbReference type="GO" id="GO:0005524">
    <property type="term" value="F:ATP binding"/>
    <property type="evidence" value="ECO:0007669"/>
    <property type="project" value="UniProtKB-UniRule"/>
</dbReference>
<dbReference type="Gene3D" id="2.40.50.100">
    <property type="match status" value="1"/>
</dbReference>
<dbReference type="Gene3D" id="3.30.470.20">
    <property type="entry name" value="ATP-grasp fold, B domain"/>
    <property type="match status" value="1"/>
</dbReference>
<dbReference type="PROSITE" id="PS50968">
    <property type="entry name" value="BIOTINYL_LIPOYL"/>
    <property type="match status" value="1"/>
</dbReference>
<keyword evidence="5" id="KW-0092">Biotin</keyword>
<evidence type="ECO:0000256" key="3">
    <source>
        <dbReference type="ARBA" id="ARBA00022741"/>
    </source>
</evidence>
<dbReference type="NCBIfam" id="NF006367">
    <property type="entry name" value="PRK08591.1"/>
    <property type="match status" value="1"/>
</dbReference>
<organism evidence="10 11">
    <name type="scientific">Candidatus Obscuribacter phosphatis</name>
    <dbReference type="NCBI Taxonomy" id="1906157"/>
    <lineage>
        <taxon>Bacteria</taxon>
        <taxon>Bacillati</taxon>
        <taxon>Candidatus Melainabacteria</taxon>
        <taxon>Candidatus Obscuribacterales</taxon>
        <taxon>Candidatus Obscuribacteraceae</taxon>
        <taxon>Candidatus Obscuribacter</taxon>
    </lineage>
</organism>
<sequence>MFQKVLIANRSEIAVRVIQACRELGIKTVAIFSEPDRESKHVKMADETWQLNGQPARVYLDGAQIIDIAKRAGADAIHPGYGFLSENAEFAKLCGEAGIKFIGPKPEVIHKMGSKIESRRVMEQAGVPVVPGTTDPVSTAAEVIALGEKYGYPIAIKASAGGGGRGLRVVRKAEDVEQALAGAQREGASYFGSGEVYVEKYLDHPRHIEVQILADESGKVLHLYERDCSSQRRHQKLLEETPAPHLSQDLRRRLTEAAVKGATALGYTSAGTVECMVSGEDFYFLEVNTRIQVEHPITEAITGIDIVKEQIKLAAGAPLSFSQEEVSQHGHAIECRINAEDPARNFMPSPGTLTRFELPHHPWVRVDTACYQGYQILPFYDSLLAKLVVWGRTRAEAIERTLCALKHFKIEGVATTIPFHLAMLEDQGFIEGKVYTTYVEQDFMKRSFKATAAPAPQTAAVSPTGENKAPVRGEARNFEVDVNQKVFKVQVTELLEEKTTSKVATKPAKKSEQIHSHETGKIEATMHGLVKQIEVETGTRVKKGQRLAIFEAMKMESDIVADIDGAVQEIKVKAGQTVDNGTLLFVLAK</sequence>
<dbReference type="PANTHER" id="PTHR18866">
    <property type="entry name" value="CARBOXYLASE:PYRUVATE/ACETYL-COA/PROPIONYL-COA CARBOXYLASE"/>
    <property type="match status" value="1"/>
</dbReference>
<dbReference type="InterPro" id="IPR011053">
    <property type="entry name" value="Single_hybrid_motif"/>
</dbReference>
<dbReference type="PROSITE" id="PS00867">
    <property type="entry name" value="CPSASE_2"/>
    <property type="match status" value="1"/>
</dbReference>
<evidence type="ECO:0000256" key="1">
    <source>
        <dbReference type="ARBA" id="ARBA00001953"/>
    </source>
</evidence>
<keyword evidence="4 6" id="KW-0067">ATP-binding</keyword>
<keyword evidence="3 6" id="KW-0547">Nucleotide-binding</keyword>
<dbReference type="FunFam" id="2.40.50.100:FF:000003">
    <property type="entry name" value="Acetyl-CoA carboxylase biotin carboxyl carrier protein"/>
    <property type="match status" value="1"/>
</dbReference>
<name>A0A8J7PAN7_9BACT</name>
<feature type="domain" description="ATP-grasp" evidence="8">
    <location>
        <begin position="119"/>
        <end position="315"/>
    </location>
</feature>
<dbReference type="InterPro" id="IPR011054">
    <property type="entry name" value="Rudment_hybrid_motif"/>
</dbReference>
<evidence type="ECO:0000256" key="4">
    <source>
        <dbReference type="ARBA" id="ARBA00022840"/>
    </source>
</evidence>
<dbReference type="GO" id="GO:0046872">
    <property type="term" value="F:metal ion binding"/>
    <property type="evidence" value="ECO:0007669"/>
    <property type="project" value="InterPro"/>
</dbReference>
<accession>A0A8J7PAN7</accession>
<evidence type="ECO:0000259" key="9">
    <source>
        <dbReference type="PROSITE" id="PS50979"/>
    </source>
</evidence>
<dbReference type="SMART" id="SM00878">
    <property type="entry name" value="Biotin_carb_C"/>
    <property type="match status" value="1"/>
</dbReference>
<reference evidence="10" key="1">
    <citation type="submission" date="2021-02" db="EMBL/GenBank/DDBJ databases">
        <title>Genome-Resolved Metagenomics of a Microbial Community Performing Photosynthetic Biological Nutrient Removal.</title>
        <authorList>
            <person name="Mcdaniel E.A."/>
        </authorList>
    </citation>
    <scope>NUCLEOTIDE SEQUENCE</scope>
    <source>
        <strain evidence="10">UWPOB_OBS1</strain>
    </source>
</reference>
<evidence type="ECO:0000256" key="2">
    <source>
        <dbReference type="ARBA" id="ARBA00022598"/>
    </source>
</evidence>
<dbReference type="CDD" id="cd06850">
    <property type="entry name" value="biotinyl_domain"/>
    <property type="match status" value="1"/>
</dbReference>
<dbReference type="SUPFAM" id="SSF56059">
    <property type="entry name" value="Glutathione synthetase ATP-binding domain-like"/>
    <property type="match status" value="1"/>
</dbReference>
<evidence type="ECO:0000259" key="8">
    <source>
        <dbReference type="PROSITE" id="PS50975"/>
    </source>
</evidence>
<evidence type="ECO:0000313" key="10">
    <source>
        <dbReference type="EMBL" id="MBN8660892.1"/>
    </source>
</evidence>
<dbReference type="PANTHER" id="PTHR18866:SF128">
    <property type="entry name" value="UREA AMIDOLYASE"/>
    <property type="match status" value="1"/>
</dbReference>
<dbReference type="Pfam" id="PF02786">
    <property type="entry name" value="CPSase_L_D2"/>
    <property type="match status" value="1"/>
</dbReference>
<dbReference type="Pfam" id="PF02785">
    <property type="entry name" value="Biotin_carb_C"/>
    <property type="match status" value="1"/>
</dbReference>
<dbReference type="InterPro" id="IPR011761">
    <property type="entry name" value="ATP-grasp"/>
</dbReference>
<feature type="domain" description="Lipoyl-binding" evidence="7">
    <location>
        <begin position="511"/>
        <end position="588"/>
    </location>
</feature>
<evidence type="ECO:0000256" key="5">
    <source>
        <dbReference type="ARBA" id="ARBA00023267"/>
    </source>
</evidence>
<dbReference type="InterPro" id="IPR050856">
    <property type="entry name" value="Biotin_carboxylase_complex"/>
</dbReference>
<comment type="cofactor">
    <cofactor evidence="1">
        <name>biotin</name>
        <dbReference type="ChEBI" id="CHEBI:57586"/>
    </cofactor>
</comment>
<dbReference type="InterPro" id="IPR016185">
    <property type="entry name" value="PreATP-grasp_dom_sf"/>
</dbReference>
<dbReference type="FunFam" id="3.40.50.20:FF:000010">
    <property type="entry name" value="Propionyl-CoA carboxylase subunit alpha"/>
    <property type="match status" value="1"/>
</dbReference>
<comment type="caution">
    <text evidence="10">The sequence shown here is derived from an EMBL/GenBank/DDBJ whole genome shotgun (WGS) entry which is preliminary data.</text>
</comment>
<evidence type="ECO:0000259" key="7">
    <source>
        <dbReference type="PROSITE" id="PS50968"/>
    </source>
</evidence>
<evidence type="ECO:0000313" key="11">
    <source>
        <dbReference type="Proteomes" id="UP000664277"/>
    </source>
</evidence>
<dbReference type="SUPFAM" id="SSF51230">
    <property type="entry name" value="Single hybrid motif"/>
    <property type="match status" value="1"/>
</dbReference>
<keyword evidence="2" id="KW-0436">Ligase</keyword>
<proteinExistence type="predicted"/>
<dbReference type="InterPro" id="IPR011764">
    <property type="entry name" value="Biotin_carboxylation_dom"/>
</dbReference>
<dbReference type="InterPro" id="IPR005479">
    <property type="entry name" value="CPAse_ATP-bd"/>
</dbReference>
<dbReference type="PROSITE" id="PS50979">
    <property type="entry name" value="BC"/>
    <property type="match status" value="1"/>
</dbReference>
<dbReference type="Proteomes" id="UP000664277">
    <property type="component" value="Unassembled WGS sequence"/>
</dbReference>
<dbReference type="EMBL" id="JAFLCK010000014">
    <property type="protein sequence ID" value="MBN8660892.1"/>
    <property type="molecule type" value="Genomic_DNA"/>
</dbReference>
<dbReference type="InterPro" id="IPR000089">
    <property type="entry name" value="Biotin_lipoyl"/>
</dbReference>
<protein>
    <submittedName>
        <fullName evidence="10">Acetyl-CoA carboxylase biotin carboxylase subunit</fullName>
    </submittedName>
</protein>
<feature type="domain" description="Biotin carboxylation" evidence="9">
    <location>
        <begin position="1"/>
        <end position="444"/>
    </location>
</feature>